<feature type="compositionally biased region" description="Basic and acidic residues" evidence="1">
    <location>
        <begin position="222"/>
        <end position="254"/>
    </location>
</feature>
<evidence type="ECO:0000313" key="3">
    <source>
        <dbReference type="Proteomes" id="UP001551482"/>
    </source>
</evidence>
<dbReference type="Proteomes" id="UP001551482">
    <property type="component" value="Unassembled WGS sequence"/>
</dbReference>
<dbReference type="RefSeq" id="WP_358359193.1">
    <property type="nucleotide sequence ID" value="NZ_JBEZFP010000087.1"/>
</dbReference>
<sequence>MDVAVVAVGGHESADGAALSGTFGAGLAAVPCGRALHQHVSALLRDTDSPVCVVPMTLGRDPRMVADTARTLLALPRESRERVVLADGFGTTEHLTGWLRAAASRVPAEHGLLVAAPAGDAYDDAELFRVARLVWQYGRHRIVEVALLGGDPDPERGAERCRALGAAQVTALAASFVAPGLPDAQPLLSPAAAARVLAARVDAALRRMRSAGDDGIGSALRAADHHGTSHSHGDGHGHAHGHADAYAHSHDHAHAHAHPRPHRLDRAAPAPVSPVS</sequence>
<proteinExistence type="predicted"/>
<accession>A0ABV3DPI3</accession>
<gene>
    <name evidence="2" type="ORF">AB0C36_28200</name>
</gene>
<keyword evidence="3" id="KW-1185">Reference proteome</keyword>
<dbReference type="EMBL" id="JBEZFP010000087">
    <property type="protein sequence ID" value="MEU8137382.1"/>
    <property type="molecule type" value="Genomic_DNA"/>
</dbReference>
<feature type="region of interest" description="Disordered" evidence="1">
    <location>
        <begin position="216"/>
        <end position="276"/>
    </location>
</feature>
<protein>
    <submittedName>
        <fullName evidence="2">Cobalamin biosynthesis protein CbiX</fullName>
    </submittedName>
</protein>
<organism evidence="2 3">
    <name type="scientific">Streptodolium elevatio</name>
    <dbReference type="NCBI Taxonomy" id="3157996"/>
    <lineage>
        <taxon>Bacteria</taxon>
        <taxon>Bacillati</taxon>
        <taxon>Actinomycetota</taxon>
        <taxon>Actinomycetes</taxon>
        <taxon>Kitasatosporales</taxon>
        <taxon>Streptomycetaceae</taxon>
        <taxon>Streptodolium</taxon>
    </lineage>
</organism>
<name>A0ABV3DPI3_9ACTN</name>
<evidence type="ECO:0000313" key="2">
    <source>
        <dbReference type="EMBL" id="MEU8137382.1"/>
    </source>
</evidence>
<evidence type="ECO:0000256" key="1">
    <source>
        <dbReference type="SAM" id="MobiDB-lite"/>
    </source>
</evidence>
<comment type="caution">
    <text evidence="2">The sequence shown here is derived from an EMBL/GenBank/DDBJ whole genome shotgun (WGS) entry which is preliminary data.</text>
</comment>
<reference evidence="2 3" key="1">
    <citation type="submission" date="2024-06" db="EMBL/GenBank/DDBJ databases">
        <title>The Natural Products Discovery Center: Release of the First 8490 Sequenced Strains for Exploring Actinobacteria Biosynthetic Diversity.</title>
        <authorList>
            <person name="Kalkreuter E."/>
            <person name="Kautsar S.A."/>
            <person name="Yang D."/>
            <person name="Bader C.D."/>
            <person name="Teijaro C.N."/>
            <person name="Fluegel L."/>
            <person name="Davis C.M."/>
            <person name="Simpson J.R."/>
            <person name="Lauterbach L."/>
            <person name="Steele A.D."/>
            <person name="Gui C."/>
            <person name="Meng S."/>
            <person name="Li G."/>
            <person name="Viehrig K."/>
            <person name="Ye F."/>
            <person name="Su P."/>
            <person name="Kiefer A.F."/>
            <person name="Nichols A."/>
            <person name="Cepeda A.J."/>
            <person name="Yan W."/>
            <person name="Fan B."/>
            <person name="Jiang Y."/>
            <person name="Adhikari A."/>
            <person name="Zheng C.-J."/>
            <person name="Schuster L."/>
            <person name="Cowan T.M."/>
            <person name="Smanski M.J."/>
            <person name="Chevrette M.G."/>
            <person name="De Carvalho L.P.S."/>
            <person name="Shen B."/>
        </authorList>
    </citation>
    <scope>NUCLEOTIDE SEQUENCE [LARGE SCALE GENOMIC DNA]</scope>
    <source>
        <strain evidence="2 3">NPDC048946</strain>
    </source>
</reference>